<reference evidence="2 3" key="1">
    <citation type="submission" date="2017-12" db="EMBL/GenBank/DDBJ databases">
        <title>High-resolution comparative analysis of great ape genomes.</title>
        <authorList>
            <person name="Pollen A."/>
            <person name="Hastie A."/>
            <person name="Hormozdiari F."/>
            <person name="Dougherty M."/>
            <person name="Liu R."/>
            <person name="Chaisson M."/>
            <person name="Hoppe E."/>
            <person name="Hill C."/>
            <person name="Pang A."/>
            <person name="Hillier L."/>
            <person name="Baker C."/>
            <person name="Armstrong J."/>
            <person name="Shendure J."/>
            <person name="Paten B."/>
            <person name="Wilson R."/>
            <person name="Chao H."/>
            <person name="Schneider V."/>
            <person name="Ventura M."/>
            <person name="Kronenberg Z."/>
            <person name="Murali S."/>
            <person name="Gordon D."/>
            <person name="Cantsilieris S."/>
            <person name="Munson K."/>
            <person name="Nelson B."/>
            <person name="Raja A."/>
            <person name="Underwood J."/>
            <person name="Diekhans M."/>
            <person name="Fiddes I."/>
            <person name="Haussler D."/>
            <person name="Eichler E."/>
        </authorList>
    </citation>
    <scope>NUCLEOTIDE SEQUENCE [LARGE SCALE GENOMIC DNA]</scope>
    <source>
        <strain evidence="2">Yerkes chimp pedigree #C0471</strain>
    </source>
</reference>
<accession>A0A2J8KVA9</accession>
<name>A0A2J8KVA9_PANTR</name>
<dbReference type="Proteomes" id="UP000236370">
    <property type="component" value="Unassembled WGS sequence"/>
</dbReference>
<organism evidence="2 3">
    <name type="scientific">Pan troglodytes</name>
    <name type="common">Chimpanzee</name>
    <dbReference type="NCBI Taxonomy" id="9598"/>
    <lineage>
        <taxon>Eukaryota</taxon>
        <taxon>Metazoa</taxon>
        <taxon>Chordata</taxon>
        <taxon>Craniata</taxon>
        <taxon>Vertebrata</taxon>
        <taxon>Euteleostomi</taxon>
        <taxon>Mammalia</taxon>
        <taxon>Eutheria</taxon>
        <taxon>Euarchontoglires</taxon>
        <taxon>Primates</taxon>
        <taxon>Haplorrhini</taxon>
        <taxon>Catarrhini</taxon>
        <taxon>Hominidae</taxon>
        <taxon>Pan</taxon>
    </lineage>
</organism>
<sequence>ADEGSGVQGDAGKRGGDGTGREGAAGSLDPSLGVL</sequence>
<dbReference type="AlphaFoldDB" id="A0A2J8KVA9"/>
<protein>
    <submittedName>
        <fullName evidence="2">GCFC2 isoform 8</fullName>
    </submittedName>
</protein>
<dbReference type="EMBL" id="NBAG03000335">
    <property type="protein sequence ID" value="PNI38942.1"/>
    <property type="molecule type" value="Genomic_DNA"/>
</dbReference>
<feature type="non-terminal residue" evidence="2">
    <location>
        <position position="1"/>
    </location>
</feature>
<evidence type="ECO:0000313" key="2">
    <source>
        <dbReference type="EMBL" id="PNI38942.1"/>
    </source>
</evidence>
<proteinExistence type="predicted"/>
<feature type="compositionally biased region" description="Basic and acidic residues" evidence="1">
    <location>
        <begin position="11"/>
        <end position="20"/>
    </location>
</feature>
<evidence type="ECO:0000256" key="1">
    <source>
        <dbReference type="SAM" id="MobiDB-lite"/>
    </source>
</evidence>
<gene>
    <name evidence="2" type="ORF">CK820_G0035721</name>
</gene>
<feature type="region of interest" description="Disordered" evidence="1">
    <location>
        <begin position="1"/>
        <end position="35"/>
    </location>
</feature>
<evidence type="ECO:0000313" key="3">
    <source>
        <dbReference type="Proteomes" id="UP000236370"/>
    </source>
</evidence>
<comment type="caution">
    <text evidence="2">The sequence shown here is derived from an EMBL/GenBank/DDBJ whole genome shotgun (WGS) entry which is preliminary data.</text>
</comment>